<feature type="compositionally biased region" description="Basic and acidic residues" evidence="1">
    <location>
        <begin position="74"/>
        <end position="90"/>
    </location>
</feature>
<evidence type="ECO:0000313" key="3">
    <source>
        <dbReference type="EMBL" id="CAG5088626.1"/>
    </source>
</evidence>
<proteinExistence type="predicted"/>
<dbReference type="EMBL" id="CAJRAY010000057">
    <property type="protein sequence ID" value="CAG5088626.1"/>
    <property type="molecule type" value="Genomic_DNA"/>
</dbReference>
<keyword evidence="4" id="KW-1185">Reference proteome</keyword>
<evidence type="ECO:0000256" key="1">
    <source>
        <dbReference type="SAM" id="MobiDB-lite"/>
    </source>
</evidence>
<sequence length="372" mass="41429">MWRSGRQIGFLLLIIVLVLSGCQRAAVQDDMAQNGGNIATDEVSPSGENGLPTEAGSQAEAEQANTTETDGTDVPDRDLPSEEPAVEPRKEPVRIPVLIYQLTDDILQLPVSSIPYYDKGKIRFLSEEDIRASGKRRTGHQTGIDDVMALTSNLTGREDAELDWTAGVEGERQTSEGLIMKETAERRYELFVPDVGRYEIELEAPPGHEVLYISKITWHPNRAAGTEGQVQSADLRAARSIVFYELPEDVFQRPRTSIPYYNDGTIEYLPEYVFEQYEEGHQPWLGTGIDVATVMTSNLAGQENPYLELSETLPGFHFKQSTPSGIVIQALTNEFIQLKVPEIGTYDIEMTVLGDLSFLMISNITLHLNEYS</sequence>
<keyword evidence="2" id="KW-0732">Signal</keyword>
<feature type="region of interest" description="Disordered" evidence="1">
    <location>
        <begin position="36"/>
        <end position="90"/>
    </location>
</feature>
<name>A0ABN7RYB4_THEXY</name>
<gene>
    <name evidence="3" type="primary">txxe 2422</name>
    <name evidence="3" type="ORF">TXXE_12180</name>
</gene>
<protein>
    <submittedName>
        <fullName evidence="3">Uncharacterized protein</fullName>
    </submittedName>
</protein>
<organism evidence="3 4">
    <name type="scientific">Thermobacillus xylanilyticus</name>
    <dbReference type="NCBI Taxonomy" id="76633"/>
    <lineage>
        <taxon>Bacteria</taxon>
        <taxon>Bacillati</taxon>
        <taxon>Bacillota</taxon>
        <taxon>Bacilli</taxon>
        <taxon>Bacillales</taxon>
        <taxon>Paenibacillaceae</taxon>
        <taxon>Thermobacillus</taxon>
    </lineage>
</organism>
<evidence type="ECO:0000313" key="4">
    <source>
        <dbReference type="Proteomes" id="UP000681526"/>
    </source>
</evidence>
<comment type="caution">
    <text evidence="3">The sequence shown here is derived from an EMBL/GenBank/DDBJ whole genome shotgun (WGS) entry which is preliminary data.</text>
</comment>
<accession>A0ABN7RYB4</accession>
<dbReference type="RefSeq" id="WP_213484840.1">
    <property type="nucleotide sequence ID" value="NZ_CAJRAY010000057.1"/>
</dbReference>
<feature type="signal peptide" evidence="2">
    <location>
        <begin position="1"/>
        <end position="25"/>
    </location>
</feature>
<feature type="chain" id="PRO_5047081381" evidence="2">
    <location>
        <begin position="26"/>
        <end position="372"/>
    </location>
</feature>
<reference evidence="3 4" key="1">
    <citation type="submission" date="2021-04" db="EMBL/GenBank/DDBJ databases">
        <authorList>
            <person name="Rakotoarivonina H."/>
        </authorList>
    </citation>
    <scope>NUCLEOTIDE SEQUENCE [LARGE SCALE GENOMIC DNA]</scope>
    <source>
        <strain evidence="3 4">XE</strain>
    </source>
</reference>
<dbReference type="PROSITE" id="PS51257">
    <property type="entry name" value="PROKAR_LIPOPROTEIN"/>
    <property type="match status" value="1"/>
</dbReference>
<dbReference type="Proteomes" id="UP000681526">
    <property type="component" value="Unassembled WGS sequence"/>
</dbReference>
<evidence type="ECO:0000256" key="2">
    <source>
        <dbReference type="SAM" id="SignalP"/>
    </source>
</evidence>